<accession>A0A1M6KS01</accession>
<name>A0A1M6KS01_9CLOT</name>
<dbReference type="PANTHER" id="PTHR43560">
    <property type="entry name" value="ION-TRANSLOCATING OXIDOREDUCTASE COMPLEX SUBUNIT B"/>
    <property type="match status" value="1"/>
</dbReference>
<comment type="function">
    <text evidence="10">Part of a membrane-bound complex that couples electron transfer with translocation of ions across the membrane.</text>
</comment>
<comment type="subunit">
    <text evidence="10">The complex is composed of six subunits: RnfA, RnfB, RnfC, RnfD, RnfE and RnfG.</text>
</comment>
<keyword evidence="5 10" id="KW-1278">Translocase</keyword>
<evidence type="ECO:0000259" key="13">
    <source>
        <dbReference type="PROSITE" id="PS51656"/>
    </source>
</evidence>
<dbReference type="GO" id="GO:0005886">
    <property type="term" value="C:plasma membrane"/>
    <property type="evidence" value="ECO:0007669"/>
    <property type="project" value="UniProtKB-SubCell"/>
</dbReference>
<dbReference type="PROSITE" id="PS51379">
    <property type="entry name" value="4FE4S_FER_2"/>
    <property type="match status" value="3"/>
</dbReference>
<organism evidence="14 15">
    <name type="scientific">Clostridium amylolyticum</name>
    <dbReference type="NCBI Taxonomy" id="1121298"/>
    <lineage>
        <taxon>Bacteria</taxon>
        <taxon>Bacillati</taxon>
        <taxon>Bacillota</taxon>
        <taxon>Clostridia</taxon>
        <taxon>Eubacteriales</taxon>
        <taxon>Clostridiaceae</taxon>
        <taxon>Clostridium</taxon>
    </lineage>
</organism>
<dbReference type="PROSITE" id="PS51656">
    <property type="entry name" value="4FE4S"/>
    <property type="match status" value="1"/>
</dbReference>
<feature type="binding site" evidence="10">
    <location>
        <position position="183"/>
    </location>
    <ligand>
        <name>[4Fe-4S] cluster</name>
        <dbReference type="ChEBI" id="CHEBI:49883"/>
        <label>2</label>
    </ligand>
</feature>
<evidence type="ECO:0000256" key="9">
    <source>
        <dbReference type="ARBA" id="ARBA00023136"/>
    </source>
</evidence>
<dbReference type="OrthoDB" id="9789936at2"/>
<dbReference type="Proteomes" id="UP000184080">
    <property type="component" value="Unassembled WGS sequence"/>
</dbReference>
<feature type="binding site" evidence="10">
    <location>
        <position position="140"/>
    </location>
    <ligand>
        <name>[4Fe-4S] cluster</name>
        <dbReference type="ChEBI" id="CHEBI:49883"/>
        <label>2</label>
    </ligand>
</feature>
<dbReference type="PANTHER" id="PTHR43560:SF1">
    <property type="entry name" value="ION-TRANSLOCATING OXIDOREDUCTASE COMPLEX SUBUNIT B"/>
    <property type="match status" value="1"/>
</dbReference>
<dbReference type="Pfam" id="PF04060">
    <property type="entry name" value="FeS"/>
    <property type="match status" value="1"/>
</dbReference>
<feature type="domain" description="4Fe-4S ferredoxin-type" evidence="12">
    <location>
        <begin position="208"/>
        <end position="237"/>
    </location>
</feature>
<dbReference type="InterPro" id="IPR010207">
    <property type="entry name" value="Elect_transpt_cplx_RnfB/RsxB"/>
</dbReference>
<dbReference type="Pfam" id="PF00037">
    <property type="entry name" value="Fer4"/>
    <property type="match status" value="2"/>
</dbReference>
<evidence type="ECO:0000256" key="1">
    <source>
        <dbReference type="ARBA" id="ARBA00022448"/>
    </source>
</evidence>
<dbReference type="PROSITE" id="PS00198">
    <property type="entry name" value="4FE4S_FER_1"/>
    <property type="match status" value="2"/>
</dbReference>
<comment type="caution">
    <text evidence="10">Lacks conserved residue(s) required for the propagation of feature annotation.</text>
</comment>
<feature type="binding site" evidence="10">
    <location>
        <position position="76"/>
    </location>
    <ligand>
        <name>[4Fe-4S] cluster</name>
        <dbReference type="ChEBI" id="CHEBI:49883"/>
        <label>1</label>
    </ligand>
</feature>
<evidence type="ECO:0000256" key="7">
    <source>
        <dbReference type="ARBA" id="ARBA00023004"/>
    </source>
</evidence>
<dbReference type="EMBL" id="FQZO01000006">
    <property type="protein sequence ID" value="SHJ61664.1"/>
    <property type="molecule type" value="Genomic_DNA"/>
</dbReference>
<reference evidence="14 15" key="1">
    <citation type="submission" date="2016-11" db="EMBL/GenBank/DDBJ databases">
        <authorList>
            <person name="Jaros S."/>
            <person name="Januszkiewicz K."/>
            <person name="Wedrychowicz H."/>
        </authorList>
    </citation>
    <scope>NUCLEOTIDE SEQUENCE [LARGE SCALE GENOMIC DNA]</scope>
    <source>
        <strain evidence="14 15">DSM 21864</strain>
    </source>
</reference>
<feature type="binding site" evidence="10">
    <location>
        <position position="54"/>
    </location>
    <ligand>
        <name>[4Fe-4S] cluster</name>
        <dbReference type="ChEBI" id="CHEBI:49883"/>
        <label>1</label>
    </ligand>
</feature>
<protein>
    <recommendedName>
        <fullName evidence="10">Ion-translocating oxidoreductase complex subunit B</fullName>
        <ecNumber evidence="10">7.-.-.-</ecNumber>
    </recommendedName>
    <alternativeName>
        <fullName evidence="10">Rnf electron transport complex subunit B</fullName>
    </alternativeName>
</protein>
<proteinExistence type="inferred from homology"/>
<keyword evidence="4 10" id="KW-0677">Repeat</keyword>
<dbReference type="EC" id="7.-.-.-" evidence="10"/>
<feature type="binding site" evidence="10">
    <location>
        <position position="51"/>
    </location>
    <ligand>
        <name>[4Fe-4S] cluster</name>
        <dbReference type="ChEBI" id="CHEBI:49883"/>
        <label>1</label>
    </ligand>
</feature>
<evidence type="ECO:0000256" key="2">
    <source>
        <dbReference type="ARBA" id="ARBA00022485"/>
    </source>
</evidence>
<gene>
    <name evidence="10" type="primary">rnfB</name>
    <name evidence="14" type="ORF">SAMN05444401_3473</name>
</gene>
<dbReference type="InterPro" id="IPR017900">
    <property type="entry name" value="4Fe4S_Fe_S_CS"/>
</dbReference>
<feature type="binding site" evidence="10">
    <location>
        <position position="59"/>
    </location>
    <ligand>
        <name>[4Fe-4S] cluster</name>
        <dbReference type="ChEBI" id="CHEBI:49883"/>
        <label>1</label>
    </ligand>
</feature>
<dbReference type="RefSeq" id="WP_073009622.1">
    <property type="nucleotide sequence ID" value="NZ_FQZO01000006.1"/>
</dbReference>
<dbReference type="GO" id="GO:0009055">
    <property type="term" value="F:electron transfer activity"/>
    <property type="evidence" value="ECO:0007669"/>
    <property type="project" value="InterPro"/>
</dbReference>
<evidence type="ECO:0000256" key="8">
    <source>
        <dbReference type="ARBA" id="ARBA00023014"/>
    </source>
</evidence>
<feature type="binding site" evidence="10">
    <location>
        <position position="176"/>
    </location>
    <ligand>
        <name>[4Fe-4S] cluster</name>
        <dbReference type="ChEBI" id="CHEBI:49883"/>
        <label>3</label>
    </ligand>
</feature>
<dbReference type="AlphaFoldDB" id="A0A1M6KS01"/>
<comment type="cofactor">
    <cofactor evidence="10">
        <name>[4Fe-4S] cluster</name>
        <dbReference type="ChEBI" id="CHEBI:49883"/>
    </cofactor>
    <text evidence="10">Binds 3 [4Fe-4S] clusters.</text>
</comment>
<comment type="subcellular location">
    <subcellularLocation>
        <location evidence="10">Cell membrane</location>
    </subcellularLocation>
</comment>
<dbReference type="GO" id="GO:0051539">
    <property type="term" value="F:4 iron, 4 sulfur cluster binding"/>
    <property type="evidence" value="ECO:0007669"/>
    <property type="project" value="UniProtKB-UniRule"/>
</dbReference>
<dbReference type="GO" id="GO:0046872">
    <property type="term" value="F:metal ion binding"/>
    <property type="evidence" value="ECO:0007669"/>
    <property type="project" value="UniProtKB-KW"/>
</dbReference>
<dbReference type="CDD" id="cd10549">
    <property type="entry name" value="MtMvhB_like"/>
    <property type="match status" value="1"/>
</dbReference>
<keyword evidence="2 10" id="KW-0004">4Fe-4S</keyword>
<keyword evidence="3 10" id="KW-0479">Metal-binding</keyword>
<feature type="binding site" evidence="10">
    <location>
        <position position="150"/>
    </location>
    <ligand>
        <name>[4Fe-4S] cluster</name>
        <dbReference type="ChEBI" id="CHEBI:49883"/>
        <label>2</label>
    </ligand>
</feature>
<keyword evidence="10" id="KW-1003">Cell membrane</keyword>
<feature type="binding site" evidence="10">
    <location>
        <position position="179"/>
    </location>
    <ligand>
        <name>[4Fe-4S] cluster</name>
        <dbReference type="ChEBI" id="CHEBI:49883"/>
        <label>3</label>
    </ligand>
</feature>
<dbReference type="STRING" id="1121298.SAMN05444401_3473"/>
<keyword evidence="8 10" id="KW-0411">Iron-sulfur</keyword>
<feature type="domain" description="4Fe-4S" evidence="13">
    <location>
        <begin position="34"/>
        <end position="93"/>
    </location>
</feature>
<evidence type="ECO:0000256" key="5">
    <source>
        <dbReference type="ARBA" id="ARBA00022967"/>
    </source>
</evidence>
<dbReference type="SUPFAM" id="SSF54862">
    <property type="entry name" value="4Fe-4S ferredoxins"/>
    <property type="match status" value="2"/>
</dbReference>
<evidence type="ECO:0000256" key="10">
    <source>
        <dbReference type="HAMAP-Rule" id="MF_00463"/>
    </source>
</evidence>
<dbReference type="InterPro" id="IPR007202">
    <property type="entry name" value="4Fe-4S_dom"/>
</dbReference>
<feature type="domain" description="4Fe-4S ferredoxin-type" evidence="12">
    <location>
        <begin position="238"/>
        <end position="267"/>
    </location>
</feature>
<evidence type="ECO:0000259" key="12">
    <source>
        <dbReference type="PROSITE" id="PS51379"/>
    </source>
</evidence>
<keyword evidence="15" id="KW-1185">Reference proteome</keyword>
<dbReference type="Pfam" id="PF12800">
    <property type="entry name" value="Fer4_4"/>
    <property type="match status" value="1"/>
</dbReference>
<dbReference type="Gene3D" id="3.30.70.20">
    <property type="match status" value="2"/>
</dbReference>
<feature type="binding site" evidence="10">
    <location>
        <position position="173"/>
    </location>
    <ligand>
        <name>[4Fe-4S] cluster</name>
        <dbReference type="ChEBI" id="CHEBI:49883"/>
        <label>3</label>
    </ligand>
</feature>
<keyword evidence="11" id="KW-1133">Transmembrane helix</keyword>
<dbReference type="Gene3D" id="1.10.15.40">
    <property type="entry name" value="Electron transport complex subunit B, putative Fe-S cluster"/>
    <property type="match status" value="1"/>
</dbReference>
<keyword evidence="9 10" id="KW-0472">Membrane</keyword>
<feature type="binding site" evidence="10">
    <location>
        <position position="144"/>
    </location>
    <ligand>
        <name>[4Fe-4S] cluster</name>
        <dbReference type="ChEBI" id="CHEBI:49883"/>
        <label>2</label>
    </ligand>
</feature>
<keyword evidence="11" id="KW-0812">Transmembrane</keyword>
<dbReference type="InterPro" id="IPR050395">
    <property type="entry name" value="4Fe4S_Ferredoxin_RnfB"/>
</dbReference>
<comment type="similarity">
    <text evidence="10">Belongs to the 4Fe4S bacterial-type ferredoxin family. RnfB subfamily.</text>
</comment>
<sequence length="267" mass="27731">MDFSTLVFPALSLGGLGLVFGVLLGYASKKFEVEVDPQVPLVREALPGANCGGCGFAGCDAYAQAVVDRVAPANACSVGGAGVAEKIGEILGISVEASAKRSAFVKCNGDCQSSKNKYEYSSNLDCIEASKLPGAGAKACTYGCLGLGSCVKVCQFDALYIVNGIAKVDESKCTACGACVDICPKNLIELVPADKQVRVACNSEDKGKEVRENCAVGCIGCKICEKNCPHDAVHVVNNIAKVDYDKCTQCGNCVVKCPTKAIKNLMS</sequence>
<feature type="region of interest" description="Hydrophobic" evidence="10">
    <location>
        <begin position="1"/>
        <end position="28"/>
    </location>
</feature>
<evidence type="ECO:0000256" key="11">
    <source>
        <dbReference type="SAM" id="Phobius"/>
    </source>
</evidence>
<evidence type="ECO:0000256" key="4">
    <source>
        <dbReference type="ARBA" id="ARBA00022737"/>
    </source>
</evidence>
<evidence type="ECO:0000313" key="14">
    <source>
        <dbReference type="EMBL" id="SHJ61664.1"/>
    </source>
</evidence>
<dbReference type="InterPro" id="IPR017896">
    <property type="entry name" value="4Fe4S_Fe-S-bd"/>
</dbReference>
<feature type="binding site" evidence="10">
    <location>
        <position position="154"/>
    </location>
    <ligand>
        <name>[4Fe-4S] cluster</name>
        <dbReference type="ChEBI" id="CHEBI:49883"/>
        <label>3</label>
    </ligand>
</feature>
<keyword evidence="7 10" id="KW-0408">Iron</keyword>
<keyword evidence="1 10" id="KW-0813">Transport</keyword>
<dbReference type="HAMAP" id="MF_00463">
    <property type="entry name" value="RsxB_RnfB"/>
    <property type="match status" value="1"/>
</dbReference>
<evidence type="ECO:0000313" key="15">
    <source>
        <dbReference type="Proteomes" id="UP000184080"/>
    </source>
</evidence>
<feature type="domain" description="4Fe-4S ferredoxin-type" evidence="12">
    <location>
        <begin position="164"/>
        <end position="193"/>
    </location>
</feature>
<keyword evidence="6 10" id="KW-0249">Electron transport</keyword>
<evidence type="ECO:0000256" key="6">
    <source>
        <dbReference type="ARBA" id="ARBA00022982"/>
    </source>
</evidence>
<evidence type="ECO:0000256" key="3">
    <source>
        <dbReference type="ARBA" id="ARBA00022723"/>
    </source>
</evidence>
<dbReference type="NCBIfam" id="TIGR01944">
    <property type="entry name" value="rnfB"/>
    <property type="match status" value="1"/>
</dbReference>
<dbReference type="GO" id="GO:0022900">
    <property type="term" value="P:electron transport chain"/>
    <property type="evidence" value="ECO:0007669"/>
    <property type="project" value="UniProtKB-UniRule"/>
</dbReference>
<feature type="transmembrane region" description="Helical" evidence="11">
    <location>
        <begin position="6"/>
        <end position="27"/>
    </location>
</feature>